<keyword evidence="1" id="KW-0175">Coiled coil</keyword>
<dbReference type="Pfam" id="PF01465">
    <property type="entry name" value="GRIP"/>
    <property type="match status" value="1"/>
</dbReference>
<proteinExistence type="predicted"/>
<feature type="domain" description="GRIP" evidence="3">
    <location>
        <begin position="602"/>
        <end position="650"/>
    </location>
</feature>
<evidence type="ECO:0000313" key="5">
    <source>
        <dbReference type="Proteomes" id="UP001165289"/>
    </source>
</evidence>
<dbReference type="PROSITE" id="PS50913">
    <property type="entry name" value="GRIP"/>
    <property type="match status" value="1"/>
</dbReference>
<gene>
    <name evidence="4" type="ORF">LOD99_14379</name>
</gene>
<dbReference type="InterPro" id="IPR000237">
    <property type="entry name" value="GRIP_dom"/>
</dbReference>
<evidence type="ECO:0000256" key="1">
    <source>
        <dbReference type="SAM" id="Coils"/>
    </source>
</evidence>
<keyword evidence="5" id="KW-1185">Reference proteome</keyword>
<dbReference type="InterPro" id="IPR032023">
    <property type="entry name" value="GCC2_Rab_bind"/>
</dbReference>
<dbReference type="SMART" id="SM00755">
    <property type="entry name" value="Grip"/>
    <property type="match status" value="1"/>
</dbReference>
<dbReference type="EMBL" id="JAKMXF010000044">
    <property type="protein sequence ID" value="KAI6660038.1"/>
    <property type="molecule type" value="Genomic_DNA"/>
</dbReference>
<feature type="coiled-coil region" evidence="1">
    <location>
        <begin position="422"/>
        <end position="481"/>
    </location>
</feature>
<evidence type="ECO:0000313" key="4">
    <source>
        <dbReference type="EMBL" id="KAI6660038.1"/>
    </source>
</evidence>
<accession>A0AAV7KGL7</accession>
<dbReference type="AlphaFoldDB" id="A0AAV7KGL7"/>
<evidence type="ECO:0000259" key="3">
    <source>
        <dbReference type="PROSITE" id="PS50913"/>
    </source>
</evidence>
<protein>
    <submittedName>
        <fullName evidence="4">GRIP and coiled-coil domain-containing protein 2 isoform X2</fullName>
    </submittedName>
</protein>
<feature type="coiled-coil region" evidence="1">
    <location>
        <begin position="245"/>
        <end position="325"/>
    </location>
</feature>
<name>A0AAV7KGL7_9METZ</name>
<feature type="region of interest" description="Disordered" evidence="2">
    <location>
        <begin position="1"/>
        <end position="23"/>
    </location>
</feature>
<sequence>MSNTEVSPGSANSASPQSATSKLDTLSREDLIKFVKKQAVTIKSLRNKDSIEQATTSKSSQLDLSEEYSVLKSEKDVLFQKFSALSSEKNTLDMKYEQSLSKLALLEQEQSDTTGDVTNQEINLHSQIKRLQLDLSKSENENISLKSKLKEESNECKEDKLEASEQKLRLLDLELADYQTNSKLLAEENTRIKDKLRSSENKIKEDISDREAMLKQITNLESGKNGLITEQSNLHTQIREYTTGAETLRAELDKEKKSLEEVRGEMEQMRYNWEEDKLHNQELEIKIHKIEQSYQIKLQDQVDAIEKLEQNCSDLESKLIESQIVCDTSVSEYENYKIRVHGVLKQKSELVSSSQQLKDKILSLETDRTELYSQLEKKDKLISTLEGEVATLRRDLTLEEEGRSISEKASLSRVESLQTSKNEQINRQLDEIHNLHEQLDNLKLTEQQMEQSYAYQLQSMQRDHQEKMTSLQQENLRLQNIIHVDEGELLPPCGLQERTQGEGMEREVIQLSSKPDSTAQSPTGSGRGFYLERLLTTGPEEVLTTPEPVVGQSLLQEVTTSKRQLRHLNEILHESESSNMLLEQQVKLLKEEIRRLERNTERGKHLESLEYLKNVVVSFFSSSSNQADMLPALRTVLQLGPEEIASIKSEITAVARMKKLAANSASFAWSSYDATNINIV</sequence>
<dbReference type="Proteomes" id="UP001165289">
    <property type="component" value="Unassembled WGS sequence"/>
</dbReference>
<reference evidence="4 5" key="1">
    <citation type="journal article" date="2023" name="BMC Biol.">
        <title>The compact genome of the sponge Oopsacas minuta (Hexactinellida) is lacking key metazoan core genes.</title>
        <authorList>
            <person name="Santini S."/>
            <person name="Schenkelaars Q."/>
            <person name="Jourda C."/>
            <person name="Duchesne M."/>
            <person name="Belahbib H."/>
            <person name="Rocher C."/>
            <person name="Selva M."/>
            <person name="Riesgo A."/>
            <person name="Vervoort M."/>
            <person name="Leys S.P."/>
            <person name="Kodjabachian L."/>
            <person name="Le Bivic A."/>
            <person name="Borchiellini C."/>
            <person name="Claverie J.M."/>
            <person name="Renard E."/>
        </authorList>
    </citation>
    <scope>NUCLEOTIDE SEQUENCE [LARGE SCALE GENOMIC DNA]</scope>
    <source>
        <strain evidence="4">SPO-2</strain>
    </source>
</reference>
<comment type="caution">
    <text evidence="4">The sequence shown here is derived from an EMBL/GenBank/DDBJ whole genome shotgun (WGS) entry which is preliminary data.</text>
</comment>
<evidence type="ECO:0000256" key="2">
    <source>
        <dbReference type="SAM" id="MobiDB-lite"/>
    </source>
</evidence>
<organism evidence="4 5">
    <name type="scientific">Oopsacas minuta</name>
    <dbReference type="NCBI Taxonomy" id="111878"/>
    <lineage>
        <taxon>Eukaryota</taxon>
        <taxon>Metazoa</taxon>
        <taxon>Porifera</taxon>
        <taxon>Hexactinellida</taxon>
        <taxon>Hexasterophora</taxon>
        <taxon>Lyssacinosida</taxon>
        <taxon>Leucopsacidae</taxon>
        <taxon>Oopsacas</taxon>
    </lineage>
</organism>
<feature type="coiled-coil region" evidence="1">
    <location>
        <begin position="572"/>
        <end position="606"/>
    </location>
</feature>
<feature type="coiled-coil region" evidence="1">
    <location>
        <begin position="128"/>
        <end position="181"/>
    </location>
</feature>
<dbReference type="Pfam" id="PF16704">
    <property type="entry name" value="Rab_bind"/>
    <property type="match status" value="1"/>
</dbReference>